<accession>A0A975R2G4</accession>
<dbReference type="SMART" id="SM00849">
    <property type="entry name" value="Lactamase_B"/>
    <property type="match status" value="1"/>
</dbReference>
<dbReference type="Pfam" id="PF00753">
    <property type="entry name" value="Lactamase_B"/>
    <property type="match status" value="1"/>
</dbReference>
<evidence type="ECO:0000259" key="1">
    <source>
        <dbReference type="SMART" id="SM00849"/>
    </source>
</evidence>
<dbReference type="RefSeq" id="WP_210228552.1">
    <property type="nucleotide sequence ID" value="NZ_CP076022.1"/>
</dbReference>
<keyword evidence="3" id="KW-1185">Reference proteome</keyword>
<protein>
    <submittedName>
        <fullName evidence="2">MBL fold metallo-hydrolase</fullName>
    </submittedName>
</protein>
<dbReference type="KEGG" id="ajg:KKR91_08225"/>
<evidence type="ECO:0000313" key="3">
    <source>
        <dbReference type="Proteomes" id="UP000676885"/>
    </source>
</evidence>
<feature type="domain" description="Metallo-beta-lactamase" evidence="1">
    <location>
        <begin position="36"/>
        <end position="201"/>
    </location>
</feature>
<dbReference type="InterPro" id="IPR001279">
    <property type="entry name" value="Metallo-B-lactamas"/>
</dbReference>
<evidence type="ECO:0000313" key="2">
    <source>
        <dbReference type="EMBL" id="QWC11511.1"/>
    </source>
</evidence>
<organism evidence="2 3">
    <name type="scientific">Arthrobacter jiangjiafuii</name>
    <dbReference type="NCBI Taxonomy" id="2817475"/>
    <lineage>
        <taxon>Bacteria</taxon>
        <taxon>Bacillati</taxon>
        <taxon>Actinomycetota</taxon>
        <taxon>Actinomycetes</taxon>
        <taxon>Micrococcales</taxon>
        <taxon>Micrococcaceae</taxon>
        <taxon>Arthrobacter</taxon>
    </lineage>
</organism>
<sequence>MSAQTGSGSTPLGIEEVVGEVVIPPGVTGPDPLTMDVRSYAVAQPAGIVIIDTGMPGSEAGIAAAVEALGGSFADVRDIILTHLHQDHIGSLFAIADRAPLAAIYAGGPDSPDIQSPRRIRPIGEGNAIQDLGVFATPGHTPGHVSLFHEPTGTLFIGDAAASAQGDAVRGPEVFTADAGQAEESLARIAGLGPARILFAHGAEIESPADALGRLIGGPPSQG</sequence>
<dbReference type="Gene3D" id="3.60.15.10">
    <property type="entry name" value="Ribonuclease Z/Hydroxyacylglutathione hydrolase-like"/>
    <property type="match status" value="1"/>
</dbReference>
<dbReference type="PANTHER" id="PTHR23131">
    <property type="entry name" value="ENDORIBONUCLEASE LACTB2"/>
    <property type="match status" value="1"/>
</dbReference>
<gene>
    <name evidence="2" type="ORF">KKR91_08225</name>
</gene>
<dbReference type="InterPro" id="IPR050662">
    <property type="entry name" value="Sec-metab_biosynth-thioest"/>
</dbReference>
<dbReference type="EMBL" id="CP076022">
    <property type="protein sequence ID" value="QWC11511.1"/>
    <property type="molecule type" value="Genomic_DNA"/>
</dbReference>
<name>A0A975R2G4_9MICC</name>
<reference evidence="2 3" key="1">
    <citation type="submission" date="2021-05" db="EMBL/GenBank/DDBJ databases">
        <title>Novel species in genus Arthrobacter.</title>
        <authorList>
            <person name="Zhang G."/>
        </authorList>
    </citation>
    <scope>NUCLEOTIDE SEQUENCE [LARGE SCALE GENOMIC DNA]</scope>
    <source>
        <strain evidence="3">zg-ZUI227</strain>
    </source>
</reference>
<dbReference type="InterPro" id="IPR036866">
    <property type="entry name" value="RibonucZ/Hydroxyglut_hydro"/>
</dbReference>
<dbReference type="CDD" id="cd07721">
    <property type="entry name" value="yflN-like_MBL-fold"/>
    <property type="match status" value="1"/>
</dbReference>
<dbReference type="AlphaFoldDB" id="A0A975R2G4"/>
<dbReference type="Proteomes" id="UP000676885">
    <property type="component" value="Chromosome"/>
</dbReference>
<dbReference type="SUPFAM" id="SSF56281">
    <property type="entry name" value="Metallo-hydrolase/oxidoreductase"/>
    <property type="match status" value="1"/>
</dbReference>
<proteinExistence type="predicted"/>